<dbReference type="KEGG" id="gai:IMCC3135_25200"/>
<protein>
    <recommendedName>
        <fullName evidence="3">Phytanoyl-CoA dioxygenase family protein</fullName>
    </recommendedName>
</protein>
<gene>
    <name evidence="1" type="ORF">IMCC3135_25200</name>
</gene>
<dbReference type="Gene3D" id="2.60.120.620">
    <property type="entry name" value="q2cbj1_9rhob like domain"/>
    <property type="match status" value="1"/>
</dbReference>
<dbReference type="SUPFAM" id="SSF51197">
    <property type="entry name" value="Clavaminate synthase-like"/>
    <property type="match status" value="1"/>
</dbReference>
<evidence type="ECO:0008006" key="3">
    <source>
        <dbReference type="Google" id="ProtNLM"/>
    </source>
</evidence>
<reference evidence="1 2" key="1">
    <citation type="submission" date="2016-12" db="EMBL/GenBank/DDBJ databases">
        <authorList>
            <person name="Song W.-J."/>
            <person name="Kurnit D.M."/>
        </authorList>
    </citation>
    <scope>NUCLEOTIDE SEQUENCE [LARGE SCALE GENOMIC DNA]</scope>
    <source>
        <strain evidence="1 2">IMCC3135</strain>
    </source>
</reference>
<dbReference type="OrthoDB" id="9770845at2"/>
<evidence type="ECO:0000313" key="1">
    <source>
        <dbReference type="EMBL" id="ASJ75103.1"/>
    </source>
</evidence>
<dbReference type="Proteomes" id="UP000250079">
    <property type="component" value="Chromosome"/>
</dbReference>
<keyword evidence="2" id="KW-1185">Reference proteome</keyword>
<name>A0A2Z2NV31_9GAMM</name>
<proteinExistence type="predicted"/>
<dbReference type="RefSeq" id="WP_088920055.1">
    <property type="nucleotide sequence ID" value="NZ_CP018632.1"/>
</dbReference>
<organism evidence="1 2">
    <name type="scientific">Granulosicoccus antarcticus IMCC3135</name>
    <dbReference type="NCBI Taxonomy" id="1192854"/>
    <lineage>
        <taxon>Bacteria</taxon>
        <taxon>Pseudomonadati</taxon>
        <taxon>Pseudomonadota</taxon>
        <taxon>Gammaproteobacteria</taxon>
        <taxon>Chromatiales</taxon>
        <taxon>Granulosicoccaceae</taxon>
        <taxon>Granulosicoccus</taxon>
    </lineage>
</organism>
<accession>A0A2Z2NV31</accession>
<sequence length="300" mass="33856">MTAILFDQPLDDDKRRERLYAGDILVYSANEHSMALVELAREMIHEAFPGGGDPALAQFEHSVEDYAQILMKLKPAFIHHPECKKIIPRLFESLGCDLDQMYFDVPRMRTSTSDDFLTSGIAFAFHPHRDTWYSAPMSQINWWLPIFDIEAGNAMAFHPKYFDAPVKNSSETYNYQEWNATSRFTVDQNVKTDTRPQPKAQEEVELEPSLVLVPPPGAMILFSAAHLHSSIPNSTGRTRFSIDFRVVHEGDLRAERGAENVDSRCTGSAIGDYLCASTLEHLPEDVQAAYLPGHPQSVKI</sequence>
<dbReference type="AlphaFoldDB" id="A0A2Z2NV31"/>
<evidence type="ECO:0000313" key="2">
    <source>
        <dbReference type="Proteomes" id="UP000250079"/>
    </source>
</evidence>
<dbReference type="EMBL" id="CP018632">
    <property type="protein sequence ID" value="ASJ75103.1"/>
    <property type="molecule type" value="Genomic_DNA"/>
</dbReference>